<feature type="transmembrane region" description="Helical" evidence="1">
    <location>
        <begin position="6"/>
        <end position="24"/>
    </location>
</feature>
<sequence>MGEWARYAAIVVALAIPIGSYLYARKAPKFRPPRWTDRELRTAFEAIRSGSSAAAELARPSGSHVYTLGVVLALWPGPKGRYDLRFQVRVLDATVVTAALSQRMWHRNAKVSPGDLVVVFHGQGSGPALVTRVFRRRRTTG</sequence>
<keyword evidence="1" id="KW-0472">Membrane</keyword>
<dbReference type="RefSeq" id="WP_061259492.1">
    <property type="nucleotide sequence ID" value="NZ_JBFALK010000021.1"/>
</dbReference>
<dbReference type="EMBL" id="JBFALK010000021">
    <property type="protein sequence ID" value="MEV0973333.1"/>
    <property type="molecule type" value="Genomic_DNA"/>
</dbReference>
<evidence type="ECO:0000256" key="1">
    <source>
        <dbReference type="SAM" id="Phobius"/>
    </source>
</evidence>
<organism evidence="2 3">
    <name type="scientific">Microtetraspora glauca</name>
    <dbReference type="NCBI Taxonomy" id="1996"/>
    <lineage>
        <taxon>Bacteria</taxon>
        <taxon>Bacillati</taxon>
        <taxon>Actinomycetota</taxon>
        <taxon>Actinomycetes</taxon>
        <taxon>Streptosporangiales</taxon>
        <taxon>Streptosporangiaceae</taxon>
        <taxon>Microtetraspora</taxon>
    </lineage>
</organism>
<dbReference type="Proteomes" id="UP001551675">
    <property type="component" value="Unassembled WGS sequence"/>
</dbReference>
<proteinExistence type="predicted"/>
<keyword evidence="1" id="KW-0812">Transmembrane</keyword>
<keyword evidence="1" id="KW-1133">Transmembrane helix</keyword>
<comment type="caution">
    <text evidence="2">The sequence shown here is derived from an EMBL/GenBank/DDBJ whole genome shotgun (WGS) entry which is preliminary data.</text>
</comment>
<keyword evidence="3" id="KW-1185">Reference proteome</keyword>
<accession>A0ABV3GNW9</accession>
<reference evidence="2 3" key="1">
    <citation type="submission" date="2024-06" db="EMBL/GenBank/DDBJ databases">
        <title>The Natural Products Discovery Center: Release of the First 8490 Sequenced Strains for Exploring Actinobacteria Biosynthetic Diversity.</title>
        <authorList>
            <person name="Kalkreuter E."/>
            <person name="Kautsar S.A."/>
            <person name="Yang D."/>
            <person name="Bader C.D."/>
            <person name="Teijaro C.N."/>
            <person name="Fluegel L."/>
            <person name="Davis C.M."/>
            <person name="Simpson J.R."/>
            <person name="Lauterbach L."/>
            <person name="Steele A.D."/>
            <person name="Gui C."/>
            <person name="Meng S."/>
            <person name="Li G."/>
            <person name="Viehrig K."/>
            <person name="Ye F."/>
            <person name="Su P."/>
            <person name="Kiefer A.F."/>
            <person name="Nichols A."/>
            <person name="Cepeda A.J."/>
            <person name="Yan W."/>
            <person name="Fan B."/>
            <person name="Jiang Y."/>
            <person name="Adhikari A."/>
            <person name="Zheng C.-J."/>
            <person name="Schuster L."/>
            <person name="Cowan T.M."/>
            <person name="Smanski M.J."/>
            <person name="Chevrette M.G."/>
            <person name="De Carvalho L.P.S."/>
            <person name="Shen B."/>
        </authorList>
    </citation>
    <scope>NUCLEOTIDE SEQUENCE [LARGE SCALE GENOMIC DNA]</scope>
    <source>
        <strain evidence="2 3">NPDC050100</strain>
    </source>
</reference>
<gene>
    <name evidence="2" type="ORF">AB0I59_32425</name>
</gene>
<name>A0ABV3GNW9_MICGL</name>
<evidence type="ECO:0000313" key="2">
    <source>
        <dbReference type="EMBL" id="MEV0973333.1"/>
    </source>
</evidence>
<evidence type="ECO:0000313" key="3">
    <source>
        <dbReference type="Proteomes" id="UP001551675"/>
    </source>
</evidence>
<evidence type="ECO:0008006" key="4">
    <source>
        <dbReference type="Google" id="ProtNLM"/>
    </source>
</evidence>
<protein>
    <recommendedName>
        <fullName evidence="4">DUF3592 domain-containing protein</fullName>
    </recommendedName>
</protein>